<dbReference type="Proteomes" id="UP001311232">
    <property type="component" value="Unassembled WGS sequence"/>
</dbReference>
<dbReference type="PANTHER" id="PTHR11106">
    <property type="entry name" value="GANGLIOSIDE INDUCED DIFFERENTIATION ASSOCIATED PROTEIN 2-RELATED"/>
    <property type="match status" value="1"/>
</dbReference>
<keyword evidence="3" id="KW-1185">Reference proteome</keyword>
<feature type="domain" description="Macro" evidence="1">
    <location>
        <begin position="1"/>
        <end position="70"/>
    </location>
</feature>
<dbReference type="GO" id="GO:0006974">
    <property type="term" value="P:DNA damage response"/>
    <property type="evidence" value="ECO:0007669"/>
    <property type="project" value="TreeGrafter"/>
</dbReference>
<organism evidence="2 3">
    <name type="scientific">Crenichthys baileyi</name>
    <name type="common">White River springfish</name>
    <dbReference type="NCBI Taxonomy" id="28760"/>
    <lineage>
        <taxon>Eukaryota</taxon>
        <taxon>Metazoa</taxon>
        <taxon>Chordata</taxon>
        <taxon>Craniata</taxon>
        <taxon>Vertebrata</taxon>
        <taxon>Euteleostomi</taxon>
        <taxon>Actinopterygii</taxon>
        <taxon>Neopterygii</taxon>
        <taxon>Teleostei</taxon>
        <taxon>Neoteleostei</taxon>
        <taxon>Acanthomorphata</taxon>
        <taxon>Ovalentaria</taxon>
        <taxon>Atherinomorphae</taxon>
        <taxon>Cyprinodontiformes</taxon>
        <taxon>Goodeidae</taxon>
        <taxon>Crenichthys</taxon>
    </lineage>
</organism>
<dbReference type="Pfam" id="PF01661">
    <property type="entry name" value="Macro"/>
    <property type="match status" value="1"/>
</dbReference>
<dbReference type="PANTHER" id="PTHR11106:SF93">
    <property type="entry name" value="ADP-RIBOSE GLYCOHYDROLASE MACROD1"/>
    <property type="match status" value="1"/>
</dbReference>
<dbReference type="InterPro" id="IPR043472">
    <property type="entry name" value="Macro_dom-like"/>
</dbReference>
<dbReference type="PROSITE" id="PS51154">
    <property type="entry name" value="MACRO"/>
    <property type="match status" value="1"/>
</dbReference>
<dbReference type="GO" id="GO:0042278">
    <property type="term" value="P:purine nucleoside metabolic process"/>
    <property type="evidence" value="ECO:0007669"/>
    <property type="project" value="TreeGrafter"/>
</dbReference>
<evidence type="ECO:0000259" key="1">
    <source>
        <dbReference type="PROSITE" id="PS51154"/>
    </source>
</evidence>
<dbReference type="GO" id="GO:0005654">
    <property type="term" value="C:nucleoplasm"/>
    <property type="evidence" value="ECO:0007669"/>
    <property type="project" value="TreeGrafter"/>
</dbReference>
<dbReference type="SUPFAM" id="SSF52949">
    <property type="entry name" value="Macro domain-like"/>
    <property type="match status" value="1"/>
</dbReference>
<proteinExistence type="predicted"/>
<sequence length="70" mass="7382">MFISSSFLSLPANKRLLGGGGVDGAIHRAAGPLLKMECASLHGCETGEAKITCGYGLPAKCEWKESHMFV</sequence>
<gene>
    <name evidence="2" type="primary">MACROD2</name>
    <name evidence="2" type="ORF">CRENBAI_018332</name>
</gene>
<dbReference type="EMBL" id="JAHHUM010000870">
    <property type="protein sequence ID" value="KAK5616853.1"/>
    <property type="molecule type" value="Genomic_DNA"/>
</dbReference>
<reference evidence="2 3" key="1">
    <citation type="submission" date="2021-06" db="EMBL/GenBank/DDBJ databases">
        <authorList>
            <person name="Palmer J.M."/>
        </authorList>
    </citation>
    <scope>NUCLEOTIDE SEQUENCE [LARGE SCALE GENOMIC DNA]</scope>
    <source>
        <strain evidence="2 3">MEX-2019</strain>
        <tissue evidence="2">Muscle</tissue>
    </source>
</reference>
<dbReference type="GO" id="GO:0140293">
    <property type="term" value="F:ADP-ribosylglutamate hydrolase activity"/>
    <property type="evidence" value="ECO:0007669"/>
    <property type="project" value="TreeGrafter"/>
</dbReference>
<accession>A0AAV9S655</accession>
<evidence type="ECO:0000313" key="2">
    <source>
        <dbReference type="EMBL" id="KAK5616853.1"/>
    </source>
</evidence>
<dbReference type="InterPro" id="IPR002589">
    <property type="entry name" value="Macro_dom"/>
</dbReference>
<protein>
    <submittedName>
        <fullName evidence="2">O-acetyl-ADP-ribose deacetylase macrod2</fullName>
    </submittedName>
</protein>
<evidence type="ECO:0000313" key="3">
    <source>
        <dbReference type="Proteomes" id="UP001311232"/>
    </source>
</evidence>
<dbReference type="Gene3D" id="3.40.220.10">
    <property type="entry name" value="Leucine Aminopeptidase, subunit E, domain 1"/>
    <property type="match status" value="1"/>
</dbReference>
<name>A0AAV9S655_9TELE</name>
<comment type="caution">
    <text evidence="2">The sequence shown here is derived from an EMBL/GenBank/DDBJ whole genome shotgun (WGS) entry which is preliminary data.</text>
</comment>
<dbReference type="GO" id="GO:0140291">
    <property type="term" value="P:peptidyl-glutamate ADP-deribosylation"/>
    <property type="evidence" value="ECO:0007669"/>
    <property type="project" value="TreeGrafter"/>
</dbReference>
<dbReference type="AlphaFoldDB" id="A0AAV9S655"/>